<dbReference type="EnsemblPlants" id="TuG1812G0700003064.01.T01">
    <property type="protein sequence ID" value="TuG1812G0700003064.01.T01.cds401459"/>
    <property type="gene ID" value="TuG1812G0700003064.01"/>
</dbReference>
<evidence type="ECO:0000313" key="3">
    <source>
        <dbReference type="Proteomes" id="UP000015106"/>
    </source>
</evidence>
<reference evidence="2" key="2">
    <citation type="submission" date="2018-03" db="EMBL/GenBank/DDBJ databases">
        <title>The Triticum urartu genome reveals the dynamic nature of wheat genome evolution.</title>
        <authorList>
            <person name="Ling H."/>
            <person name="Ma B."/>
            <person name="Shi X."/>
            <person name="Liu H."/>
            <person name="Dong L."/>
            <person name="Sun H."/>
            <person name="Cao Y."/>
            <person name="Gao Q."/>
            <person name="Zheng S."/>
            <person name="Li Y."/>
            <person name="Yu Y."/>
            <person name="Du H."/>
            <person name="Qi M."/>
            <person name="Li Y."/>
            <person name="Yu H."/>
            <person name="Cui Y."/>
            <person name="Wang N."/>
            <person name="Chen C."/>
            <person name="Wu H."/>
            <person name="Zhao Y."/>
            <person name="Zhang J."/>
            <person name="Li Y."/>
            <person name="Zhou W."/>
            <person name="Zhang B."/>
            <person name="Hu W."/>
            <person name="Eijk M."/>
            <person name="Tang J."/>
            <person name="Witsenboer H."/>
            <person name="Zhao S."/>
            <person name="Li Z."/>
            <person name="Zhang A."/>
            <person name="Wang D."/>
            <person name="Liang C."/>
        </authorList>
    </citation>
    <scope>NUCLEOTIDE SEQUENCE [LARGE SCALE GENOMIC DNA]</scope>
    <source>
        <strain evidence="2">cv. G1812</strain>
    </source>
</reference>
<reference evidence="3" key="1">
    <citation type="journal article" date="2013" name="Nature">
        <title>Draft genome of the wheat A-genome progenitor Triticum urartu.</title>
        <authorList>
            <person name="Ling H.Q."/>
            <person name="Zhao S."/>
            <person name="Liu D."/>
            <person name="Wang J."/>
            <person name="Sun H."/>
            <person name="Zhang C."/>
            <person name="Fan H."/>
            <person name="Li D."/>
            <person name="Dong L."/>
            <person name="Tao Y."/>
            <person name="Gao C."/>
            <person name="Wu H."/>
            <person name="Li Y."/>
            <person name="Cui Y."/>
            <person name="Guo X."/>
            <person name="Zheng S."/>
            <person name="Wang B."/>
            <person name="Yu K."/>
            <person name="Liang Q."/>
            <person name="Yang W."/>
            <person name="Lou X."/>
            <person name="Chen J."/>
            <person name="Feng M."/>
            <person name="Jian J."/>
            <person name="Zhang X."/>
            <person name="Luo G."/>
            <person name="Jiang Y."/>
            <person name="Liu J."/>
            <person name="Wang Z."/>
            <person name="Sha Y."/>
            <person name="Zhang B."/>
            <person name="Wu H."/>
            <person name="Tang D."/>
            <person name="Shen Q."/>
            <person name="Xue P."/>
            <person name="Zou S."/>
            <person name="Wang X."/>
            <person name="Liu X."/>
            <person name="Wang F."/>
            <person name="Yang Y."/>
            <person name="An X."/>
            <person name="Dong Z."/>
            <person name="Zhang K."/>
            <person name="Zhang X."/>
            <person name="Luo M.C."/>
            <person name="Dvorak J."/>
            <person name="Tong Y."/>
            <person name="Wang J."/>
            <person name="Yang H."/>
            <person name="Li Z."/>
            <person name="Wang D."/>
            <person name="Zhang A."/>
            <person name="Wang J."/>
        </authorList>
    </citation>
    <scope>NUCLEOTIDE SEQUENCE</scope>
    <source>
        <strain evidence="3">cv. G1812</strain>
    </source>
</reference>
<organism evidence="2 3">
    <name type="scientific">Triticum urartu</name>
    <name type="common">Red wild einkorn</name>
    <name type="synonym">Crithodium urartu</name>
    <dbReference type="NCBI Taxonomy" id="4572"/>
    <lineage>
        <taxon>Eukaryota</taxon>
        <taxon>Viridiplantae</taxon>
        <taxon>Streptophyta</taxon>
        <taxon>Embryophyta</taxon>
        <taxon>Tracheophyta</taxon>
        <taxon>Spermatophyta</taxon>
        <taxon>Magnoliopsida</taxon>
        <taxon>Liliopsida</taxon>
        <taxon>Poales</taxon>
        <taxon>Poaceae</taxon>
        <taxon>BOP clade</taxon>
        <taxon>Pooideae</taxon>
        <taxon>Triticodae</taxon>
        <taxon>Triticeae</taxon>
        <taxon>Triticinae</taxon>
        <taxon>Triticum</taxon>
    </lineage>
</organism>
<evidence type="ECO:0000256" key="1">
    <source>
        <dbReference type="SAM" id="MobiDB-lite"/>
    </source>
</evidence>
<protein>
    <submittedName>
        <fullName evidence="2">Uncharacterized protein</fullName>
    </submittedName>
</protein>
<feature type="region of interest" description="Disordered" evidence="1">
    <location>
        <begin position="13"/>
        <end position="56"/>
    </location>
</feature>
<reference evidence="2" key="3">
    <citation type="submission" date="2022-06" db="UniProtKB">
        <authorList>
            <consortium name="EnsemblPlants"/>
        </authorList>
    </citation>
    <scope>IDENTIFICATION</scope>
</reference>
<keyword evidence="3" id="KW-1185">Reference proteome</keyword>
<evidence type="ECO:0000313" key="2">
    <source>
        <dbReference type="EnsemblPlants" id="TuG1812G0700003064.01.T01.cds401459"/>
    </source>
</evidence>
<accession>A0A8R7QZ82</accession>
<name>A0A8R7QZ82_TRIUA</name>
<dbReference type="Gramene" id="TuG1812G0700003064.01.T01">
    <property type="protein sequence ID" value="TuG1812G0700003064.01.T01.cds401459"/>
    <property type="gene ID" value="TuG1812G0700003064.01"/>
</dbReference>
<dbReference type="Proteomes" id="UP000015106">
    <property type="component" value="Chromosome 7"/>
</dbReference>
<sequence length="66" mass="7037">MVADVLRLEAVSRTSGCPLPTTTAASHLPTSALPPASTESMCGPPPGRRCQPRSMTTARRKCRCRL</sequence>
<proteinExistence type="predicted"/>
<feature type="compositionally biased region" description="Polar residues" evidence="1">
    <location>
        <begin position="13"/>
        <end position="29"/>
    </location>
</feature>
<dbReference type="AlphaFoldDB" id="A0A8R7QZ82"/>